<comment type="caution">
    <text evidence="1">The sequence shown here is derived from an EMBL/GenBank/DDBJ whole genome shotgun (WGS) entry which is preliminary data.</text>
</comment>
<dbReference type="EMBL" id="BGPR01008358">
    <property type="protein sequence ID" value="GBN33284.1"/>
    <property type="molecule type" value="Genomic_DNA"/>
</dbReference>
<proteinExistence type="predicted"/>
<name>A0A4Y2N3T9_ARAVE</name>
<sequence>MKNFPNILQISYVAQKLYYLEKVEPQPLPSLLLRLEPVQSRLGVVRVMSEQRVPGCVGQRAVIKFLVGANVLSSEIFHRLGNVCLSGVRALEMDTCVCVKTAKASFGLFGNG</sequence>
<evidence type="ECO:0000313" key="2">
    <source>
        <dbReference type="Proteomes" id="UP000499080"/>
    </source>
</evidence>
<keyword evidence="2" id="KW-1185">Reference proteome</keyword>
<evidence type="ECO:0000313" key="1">
    <source>
        <dbReference type="EMBL" id="GBN33284.1"/>
    </source>
</evidence>
<dbReference type="Proteomes" id="UP000499080">
    <property type="component" value="Unassembled WGS sequence"/>
</dbReference>
<gene>
    <name evidence="1" type="ORF">AVEN_124214_1</name>
</gene>
<organism evidence="1 2">
    <name type="scientific">Araneus ventricosus</name>
    <name type="common">Orbweaver spider</name>
    <name type="synonym">Epeira ventricosa</name>
    <dbReference type="NCBI Taxonomy" id="182803"/>
    <lineage>
        <taxon>Eukaryota</taxon>
        <taxon>Metazoa</taxon>
        <taxon>Ecdysozoa</taxon>
        <taxon>Arthropoda</taxon>
        <taxon>Chelicerata</taxon>
        <taxon>Arachnida</taxon>
        <taxon>Araneae</taxon>
        <taxon>Araneomorphae</taxon>
        <taxon>Entelegynae</taxon>
        <taxon>Araneoidea</taxon>
        <taxon>Araneidae</taxon>
        <taxon>Araneus</taxon>
    </lineage>
</organism>
<accession>A0A4Y2N3T9</accession>
<protein>
    <submittedName>
        <fullName evidence="1">Uncharacterized protein</fullName>
    </submittedName>
</protein>
<dbReference type="AlphaFoldDB" id="A0A4Y2N3T9"/>
<reference evidence="1 2" key="1">
    <citation type="journal article" date="2019" name="Sci. Rep.">
        <title>Orb-weaving spider Araneus ventricosus genome elucidates the spidroin gene catalogue.</title>
        <authorList>
            <person name="Kono N."/>
            <person name="Nakamura H."/>
            <person name="Ohtoshi R."/>
            <person name="Moran D.A.P."/>
            <person name="Shinohara A."/>
            <person name="Yoshida Y."/>
            <person name="Fujiwara M."/>
            <person name="Mori M."/>
            <person name="Tomita M."/>
            <person name="Arakawa K."/>
        </authorList>
    </citation>
    <scope>NUCLEOTIDE SEQUENCE [LARGE SCALE GENOMIC DNA]</scope>
</reference>